<keyword evidence="1 7" id="KW-0444">Lipid biosynthesis</keyword>
<dbReference type="Pfam" id="PF25087">
    <property type="entry name" value="GMPPB_C"/>
    <property type="match status" value="1"/>
</dbReference>
<evidence type="ECO:0000256" key="2">
    <source>
        <dbReference type="ARBA" id="ARBA00022556"/>
    </source>
</evidence>
<reference evidence="10" key="1">
    <citation type="submission" date="2020-03" db="EMBL/GenBank/DDBJ databases">
        <title>Genome of Pelagibius litoralis DSM 21314T.</title>
        <authorList>
            <person name="Wang G."/>
        </authorList>
    </citation>
    <scope>NUCLEOTIDE SEQUENCE</scope>
    <source>
        <strain evidence="10">DSM 21314</strain>
    </source>
</reference>
<dbReference type="InterPro" id="IPR001451">
    <property type="entry name" value="Hexapep"/>
</dbReference>
<feature type="domain" description="Mannose-1-phosphate guanyltransferase C-terminal" evidence="9">
    <location>
        <begin position="115"/>
        <end position="190"/>
    </location>
</feature>
<comment type="caution">
    <text evidence="10">The sequence shown here is derived from an EMBL/GenBank/DDBJ whole genome shotgun (WGS) entry which is preliminary data.</text>
</comment>
<dbReference type="InterPro" id="IPR056729">
    <property type="entry name" value="GMPPB_C"/>
</dbReference>
<evidence type="ECO:0000256" key="7">
    <source>
        <dbReference type="HAMAP-Rule" id="MF_00523"/>
    </source>
</evidence>
<dbReference type="EC" id="2.3.1.191" evidence="7"/>
<dbReference type="SUPFAM" id="SSF51161">
    <property type="entry name" value="Trimeric LpxA-like enzymes"/>
    <property type="match status" value="1"/>
</dbReference>
<evidence type="ECO:0000313" key="11">
    <source>
        <dbReference type="Proteomes" id="UP000761264"/>
    </source>
</evidence>
<comment type="subunit">
    <text evidence="7">Homotrimer.</text>
</comment>
<evidence type="ECO:0000256" key="5">
    <source>
        <dbReference type="ARBA" id="ARBA00023098"/>
    </source>
</evidence>
<keyword evidence="2 7" id="KW-0441">Lipid A biosynthesis</keyword>
<keyword evidence="6 7" id="KW-0012">Acyltransferase</keyword>
<keyword evidence="5 7" id="KW-0443">Lipid metabolism</keyword>
<evidence type="ECO:0000259" key="9">
    <source>
        <dbReference type="Pfam" id="PF25087"/>
    </source>
</evidence>
<dbReference type="HAMAP" id="MF_00523">
    <property type="entry name" value="LpxD"/>
    <property type="match status" value="1"/>
</dbReference>
<evidence type="ECO:0000256" key="6">
    <source>
        <dbReference type="ARBA" id="ARBA00023315"/>
    </source>
</evidence>
<dbReference type="InterPro" id="IPR020573">
    <property type="entry name" value="UDP_GlcNAc_AcTrfase_non-rep"/>
</dbReference>
<dbReference type="GO" id="GO:0016020">
    <property type="term" value="C:membrane"/>
    <property type="evidence" value="ECO:0007669"/>
    <property type="project" value="GOC"/>
</dbReference>
<evidence type="ECO:0000256" key="4">
    <source>
        <dbReference type="ARBA" id="ARBA00022737"/>
    </source>
</evidence>
<comment type="pathway">
    <text evidence="7">Bacterial outer membrane biogenesis; LPS lipid A biosynthesis.</text>
</comment>
<sequence>MADSRFFKVAGPFKLVQLADIAEAELQPDADGEAVFSDVAPLDIAGPGQVSFLDNRSYADQFAVSKAGACIVDPEFAERAPPGMSLILTRRPYRGYAKIAQAFYPPTSAVPGVHPSAQIDPSAKVGEGSHLGPGVVVGPAAEIGRGCRIEANVVIGDAVEVGDGTVIGPNASLAFCIVGRACQIHAGARIGTRGFGFSMDPEGFVDVPQLGRVLIEDGVEIGANTTIDRGAGPDTVIGAGAKIDNLVQIGHNVKVGRGCVLVAQSGVAGSTTLEDFVGVAAQAGVSGHLTIGSGARIGAKAGVMRDVPSGMSVLGSPARPVREFFRLCALWERQLKARGGKKG</sequence>
<dbReference type="GO" id="GO:0103118">
    <property type="term" value="F:UDP-3-O-[(3R)-3-hydroxyacyl]-glucosamine N-acyltransferase activity"/>
    <property type="evidence" value="ECO:0007669"/>
    <property type="project" value="UniProtKB-EC"/>
</dbReference>
<dbReference type="PANTHER" id="PTHR43378:SF2">
    <property type="entry name" value="UDP-3-O-ACYLGLUCOSAMINE N-ACYLTRANSFERASE 1, MITOCHONDRIAL-RELATED"/>
    <property type="match status" value="1"/>
</dbReference>
<dbReference type="InterPro" id="IPR011004">
    <property type="entry name" value="Trimer_LpxA-like_sf"/>
</dbReference>
<dbReference type="CDD" id="cd03352">
    <property type="entry name" value="LbH_LpxD"/>
    <property type="match status" value="1"/>
</dbReference>
<keyword evidence="3 7" id="KW-0808">Transferase</keyword>
<evidence type="ECO:0000256" key="1">
    <source>
        <dbReference type="ARBA" id="ARBA00022516"/>
    </source>
</evidence>
<feature type="active site" description="Proton acceptor" evidence="7">
    <location>
        <position position="251"/>
    </location>
</feature>
<gene>
    <name evidence="7 10" type="primary">lpxD</name>
    <name evidence="10" type="ORF">HBA54_01720</name>
</gene>
<dbReference type="Gene3D" id="3.40.1390.10">
    <property type="entry name" value="MurE/MurF, N-terminal domain"/>
    <property type="match status" value="1"/>
</dbReference>
<evidence type="ECO:0000259" key="8">
    <source>
        <dbReference type="Pfam" id="PF04613"/>
    </source>
</evidence>
<dbReference type="EMBL" id="JAAQPH010000001">
    <property type="protein sequence ID" value="NIA67303.1"/>
    <property type="molecule type" value="Genomic_DNA"/>
</dbReference>
<proteinExistence type="inferred from homology"/>
<dbReference type="NCBIfam" id="NF002060">
    <property type="entry name" value="PRK00892.1"/>
    <property type="match status" value="1"/>
</dbReference>
<dbReference type="PANTHER" id="PTHR43378">
    <property type="entry name" value="UDP-3-O-ACYLGLUCOSAMINE N-ACYLTRANSFERASE"/>
    <property type="match status" value="1"/>
</dbReference>
<organism evidence="10 11">
    <name type="scientific">Pelagibius litoralis</name>
    <dbReference type="NCBI Taxonomy" id="374515"/>
    <lineage>
        <taxon>Bacteria</taxon>
        <taxon>Pseudomonadati</taxon>
        <taxon>Pseudomonadota</taxon>
        <taxon>Alphaproteobacteria</taxon>
        <taxon>Rhodospirillales</taxon>
        <taxon>Rhodovibrionaceae</taxon>
        <taxon>Pelagibius</taxon>
    </lineage>
</organism>
<comment type="function">
    <text evidence="7">Catalyzes the N-acylation of UDP-3-O-acylglucosamine using 3-hydroxyacyl-ACP as the acyl donor. Is involved in the biosynthesis of lipid A, a phosphorylated glycolipid that anchors the lipopolysaccharide to the outer membrane of the cell.</text>
</comment>
<name>A0A967C9Y4_9PROT</name>
<comment type="similarity">
    <text evidence="7">Belongs to the transferase hexapeptide repeat family. LpxD subfamily.</text>
</comment>
<dbReference type="GO" id="GO:0016410">
    <property type="term" value="F:N-acyltransferase activity"/>
    <property type="evidence" value="ECO:0007669"/>
    <property type="project" value="InterPro"/>
</dbReference>
<dbReference type="Pfam" id="PF00132">
    <property type="entry name" value="Hexapep"/>
    <property type="match status" value="1"/>
</dbReference>
<dbReference type="InterPro" id="IPR018357">
    <property type="entry name" value="Hexapep_transf_CS"/>
</dbReference>
<accession>A0A967C9Y4</accession>
<dbReference type="GO" id="GO:0009245">
    <property type="term" value="P:lipid A biosynthetic process"/>
    <property type="evidence" value="ECO:0007669"/>
    <property type="project" value="UniProtKB-UniRule"/>
</dbReference>
<dbReference type="Proteomes" id="UP000761264">
    <property type="component" value="Unassembled WGS sequence"/>
</dbReference>
<feature type="domain" description="UDP-3-O-[3-hydroxymyristoyl] glucosamine N-acyltransferase non-repeat region" evidence="8">
    <location>
        <begin position="37"/>
        <end position="101"/>
    </location>
</feature>
<dbReference type="PROSITE" id="PS00101">
    <property type="entry name" value="HEXAPEP_TRANSFERASES"/>
    <property type="match status" value="1"/>
</dbReference>
<dbReference type="RefSeq" id="WP_167220693.1">
    <property type="nucleotide sequence ID" value="NZ_JAAQPH010000001.1"/>
</dbReference>
<dbReference type="Gene3D" id="2.160.10.10">
    <property type="entry name" value="Hexapeptide repeat proteins"/>
    <property type="match status" value="1"/>
</dbReference>
<keyword evidence="11" id="KW-1185">Reference proteome</keyword>
<evidence type="ECO:0000256" key="3">
    <source>
        <dbReference type="ARBA" id="ARBA00022679"/>
    </source>
</evidence>
<dbReference type="InterPro" id="IPR007691">
    <property type="entry name" value="LpxD"/>
</dbReference>
<keyword evidence="4 7" id="KW-0677">Repeat</keyword>
<dbReference type="AlphaFoldDB" id="A0A967C9Y4"/>
<dbReference type="Pfam" id="PF04613">
    <property type="entry name" value="LpxD"/>
    <property type="match status" value="1"/>
</dbReference>
<evidence type="ECO:0000313" key="10">
    <source>
        <dbReference type="EMBL" id="NIA67303.1"/>
    </source>
</evidence>
<dbReference type="NCBIfam" id="TIGR01853">
    <property type="entry name" value="lipid_A_lpxD"/>
    <property type="match status" value="1"/>
</dbReference>
<comment type="catalytic activity">
    <reaction evidence="7">
        <text>a UDP-3-O-[(3R)-3-hydroxyacyl]-alpha-D-glucosamine + a (3R)-hydroxyacyl-[ACP] = a UDP-2-N,3-O-bis[(3R)-3-hydroxyacyl]-alpha-D-glucosamine + holo-[ACP] + H(+)</text>
        <dbReference type="Rhea" id="RHEA:53836"/>
        <dbReference type="Rhea" id="RHEA-COMP:9685"/>
        <dbReference type="Rhea" id="RHEA-COMP:9945"/>
        <dbReference type="ChEBI" id="CHEBI:15378"/>
        <dbReference type="ChEBI" id="CHEBI:64479"/>
        <dbReference type="ChEBI" id="CHEBI:78827"/>
        <dbReference type="ChEBI" id="CHEBI:137740"/>
        <dbReference type="ChEBI" id="CHEBI:137748"/>
        <dbReference type="EC" id="2.3.1.191"/>
    </reaction>
</comment>
<protein>
    <recommendedName>
        <fullName evidence="7">UDP-3-O-acylglucosamine N-acyltransferase</fullName>
        <ecNumber evidence="7">2.3.1.191</ecNumber>
    </recommendedName>
</protein>